<evidence type="ECO:0000256" key="3">
    <source>
        <dbReference type="ARBA" id="ARBA00022741"/>
    </source>
</evidence>
<organism evidence="5 6">
    <name type="scientific">Rhodoglobus vestalii</name>
    <dbReference type="NCBI Taxonomy" id="193384"/>
    <lineage>
        <taxon>Bacteria</taxon>
        <taxon>Bacillati</taxon>
        <taxon>Actinomycetota</taxon>
        <taxon>Actinomycetes</taxon>
        <taxon>Micrococcales</taxon>
        <taxon>Microbacteriaceae</taxon>
        <taxon>Rhodoglobus</taxon>
    </lineage>
</organism>
<dbReference type="Proteomes" id="UP000316560">
    <property type="component" value="Unassembled WGS sequence"/>
</dbReference>
<evidence type="ECO:0000313" key="5">
    <source>
        <dbReference type="EMBL" id="TQO19851.1"/>
    </source>
</evidence>
<dbReference type="PANTHER" id="PTHR43776">
    <property type="entry name" value="TRANSPORT ATP-BINDING PROTEIN"/>
    <property type="match status" value="1"/>
</dbReference>
<keyword evidence="6" id="KW-1185">Reference proteome</keyword>
<keyword evidence="2" id="KW-0813">Transport</keyword>
<dbReference type="EMBL" id="VFRA01000001">
    <property type="protein sequence ID" value="TQO19851.1"/>
    <property type="molecule type" value="Genomic_DNA"/>
</dbReference>
<evidence type="ECO:0000256" key="1">
    <source>
        <dbReference type="ARBA" id="ARBA00005417"/>
    </source>
</evidence>
<dbReference type="PANTHER" id="PTHR43776:SF7">
    <property type="entry name" value="D,D-DIPEPTIDE TRANSPORT ATP-BINDING PROTEIN DDPF-RELATED"/>
    <property type="match status" value="1"/>
</dbReference>
<evidence type="ECO:0000256" key="4">
    <source>
        <dbReference type="ARBA" id="ARBA00022840"/>
    </source>
</evidence>
<dbReference type="InterPro" id="IPR027417">
    <property type="entry name" value="P-loop_NTPase"/>
</dbReference>
<keyword evidence="4" id="KW-0067">ATP-binding</keyword>
<evidence type="ECO:0000313" key="6">
    <source>
        <dbReference type="Proteomes" id="UP000316560"/>
    </source>
</evidence>
<gene>
    <name evidence="5" type="ORF">FB472_1443</name>
</gene>
<accession>A0A8H2PTY3</accession>
<protein>
    <recommendedName>
        <fullName evidence="7">Oligopeptide/dipeptide transporter</fullName>
    </recommendedName>
</protein>
<evidence type="ECO:0000256" key="2">
    <source>
        <dbReference type="ARBA" id="ARBA00022448"/>
    </source>
</evidence>
<comment type="caution">
    <text evidence="5">The sequence shown here is derived from an EMBL/GenBank/DDBJ whole genome shotgun (WGS) entry which is preliminary data.</text>
</comment>
<evidence type="ECO:0008006" key="7">
    <source>
        <dbReference type="Google" id="ProtNLM"/>
    </source>
</evidence>
<dbReference type="SUPFAM" id="SSF52540">
    <property type="entry name" value="P-loop containing nucleoside triphosphate hydrolases"/>
    <property type="match status" value="1"/>
</dbReference>
<proteinExistence type="inferred from homology"/>
<dbReference type="GO" id="GO:0005524">
    <property type="term" value="F:ATP binding"/>
    <property type="evidence" value="ECO:0007669"/>
    <property type="project" value="UniProtKB-KW"/>
</dbReference>
<sequence length="74" mass="8398">MLDLFLEMQQRLGIAMLFISHNTAVVRHFSDSMVVMHHGDIVEAGSTVQICENPQSRYTRQLIESWLEPIVLGG</sequence>
<keyword evidence="3" id="KW-0547">Nucleotide-binding</keyword>
<name>A0A8H2PTY3_9MICO</name>
<dbReference type="Gene3D" id="3.40.50.300">
    <property type="entry name" value="P-loop containing nucleotide triphosphate hydrolases"/>
    <property type="match status" value="1"/>
</dbReference>
<dbReference type="AlphaFoldDB" id="A0A8H2PTY3"/>
<comment type="similarity">
    <text evidence="1">Belongs to the ABC transporter superfamily.</text>
</comment>
<reference evidence="5 6" key="1">
    <citation type="submission" date="2019-06" db="EMBL/GenBank/DDBJ databases">
        <title>Sequencing the genomes of 1000 actinobacteria strains.</title>
        <authorList>
            <person name="Klenk H.-P."/>
        </authorList>
    </citation>
    <scope>NUCLEOTIDE SEQUENCE [LARGE SCALE GENOMIC DNA]</scope>
    <source>
        <strain evidence="5 6">DSM 21947</strain>
    </source>
</reference>
<dbReference type="InterPro" id="IPR050319">
    <property type="entry name" value="ABC_transp_ATP-bind"/>
</dbReference>